<keyword evidence="7" id="KW-1185">Reference proteome</keyword>
<dbReference type="InterPro" id="IPR009057">
    <property type="entry name" value="Homeodomain-like_sf"/>
</dbReference>
<evidence type="ECO:0000313" key="6">
    <source>
        <dbReference type="EMBL" id="TPG56387.1"/>
    </source>
</evidence>
<name>A0A502G359_9SPHN</name>
<dbReference type="InterPro" id="IPR001647">
    <property type="entry name" value="HTH_TetR"/>
</dbReference>
<dbReference type="PROSITE" id="PS50977">
    <property type="entry name" value="HTH_TETR_2"/>
    <property type="match status" value="2"/>
</dbReference>
<accession>A0A502G359</accession>
<keyword evidence="3" id="KW-0804">Transcription</keyword>
<evidence type="ECO:0000256" key="2">
    <source>
        <dbReference type="ARBA" id="ARBA00023125"/>
    </source>
</evidence>
<feature type="DNA-binding region" description="H-T-H motif" evidence="4">
    <location>
        <begin position="250"/>
        <end position="269"/>
    </location>
</feature>
<dbReference type="SUPFAM" id="SSF46689">
    <property type="entry name" value="Homeodomain-like"/>
    <property type="match status" value="2"/>
</dbReference>
<dbReference type="GO" id="GO:0003700">
    <property type="term" value="F:DNA-binding transcription factor activity"/>
    <property type="evidence" value="ECO:0007669"/>
    <property type="project" value="TreeGrafter"/>
</dbReference>
<evidence type="ECO:0000256" key="4">
    <source>
        <dbReference type="PROSITE-ProRule" id="PRU00335"/>
    </source>
</evidence>
<dbReference type="GO" id="GO:0000976">
    <property type="term" value="F:transcription cis-regulatory region binding"/>
    <property type="evidence" value="ECO:0007669"/>
    <property type="project" value="TreeGrafter"/>
</dbReference>
<gene>
    <name evidence="6" type="ORF">EAH76_02185</name>
</gene>
<feature type="DNA-binding region" description="H-T-H motif" evidence="4">
    <location>
        <begin position="40"/>
        <end position="59"/>
    </location>
</feature>
<dbReference type="Pfam" id="PF00440">
    <property type="entry name" value="TetR_N"/>
    <property type="match status" value="2"/>
</dbReference>
<feature type="domain" description="HTH tetR-type" evidence="5">
    <location>
        <begin position="17"/>
        <end position="77"/>
    </location>
</feature>
<dbReference type="Gene3D" id="1.10.357.10">
    <property type="entry name" value="Tetracycline Repressor, domain 2"/>
    <property type="match status" value="2"/>
</dbReference>
<comment type="caution">
    <text evidence="6">The sequence shown here is derived from an EMBL/GenBank/DDBJ whole genome shotgun (WGS) entry which is preliminary data.</text>
</comment>
<organism evidence="6 7">
    <name type="scientific">Sphingomonas glacialis</name>
    <dbReference type="NCBI Taxonomy" id="658225"/>
    <lineage>
        <taxon>Bacteria</taxon>
        <taxon>Pseudomonadati</taxon>
        <taxon>Pseudomonadota</taxon>
        <taxon>Alphaproteobacteria</taxon>
        <taxon>Sphingomonadales</taxon>
        <taxon>Sphingomonadaceae</taxon>
        <taxon>Sphingomonas</taxon>
    </lineage>
</organism>
<dbReference type="PANTHER" id="PTHR30055:SF234">
    <property type="entry name" value="HTH-TYPE TRANSCRIPTIONAL REGULATOR BETI"/>
    <property type="match status" value="1"/>
</dbReference>
<dbReference type="EMBL" id="RCZC01000001">
    <property type="protein sequence ID" value="TPG56387.1"/>
    <property type="molecule type" value="Genomic_DNA"/>
</dbReference>
<sequence>MRYRIGVTAQDPVAEEDVESDRIVDAALDIIARGGLARLTLRPLAAQLGVSVAVISARMGSKDQLIDRAIDVAAQRDQRFGERWCDLAARIAPTDSATRAALADLAFRDWMTAGRRNVVFLIELVHDRALQDAASAALDRWLAQAGMVWSRLLFGTPALADLALGYMLDEASFALGAGDDPAYTLLRTLCLQRLTHGFARGGADGAAIERLIAALAPEPLPIARDDDPKRQRIADSAARIIVSQGMEATTHRSVALAADVPASTVVYHFGGRAALVVAGLHAVIARFHGTRARARAEGRLPADDAETRDLVKATSMIALASVRETSLQPYATDMRRRRGENIRATDLAALGFGPAAAAGFDRATAQVISIALFGMRMVAMARKRPERAQYRAAFAAFDAWDVARTDPGLS</sequence>
<evidence type="ECO:0000256" key="3">
    <source>
        <dbReference type="ARBA" id="ARBA00023163"/>
    </source>
</evidence>
<proteinExistence type="predicted"/>
<evidence type="ECO:0000313" key="7">
    <source>
        <dbReference type="Proteomes" id="UP000319931"/>
    </source>
</evidence>
<evidence type="ECO:0000259" key="5">
    <source>
        <dbReference type="PROSITE" id="PS50977"/>
    </source>
</evidence>
<dbReference type="Proteomes" id="UP000319931">
    <property type="component" value="Unassembled WGS sequence"/>
</dbReference>
<evidence type="ECO:0000256" key="1">
    <source>
        <dbReference type="ARBA" id="ARBA00023015"/>
    </source>
</evidence>
<dbReference type="PANTHER" id="PTHR30055">
    <property type="entry name" value="HTH-TYPE TRANSCRIPTIONAL REGULATOR RUTR"/>
    <property type="match status" value="1"/>
</dbReference>
<reference evidence="6 7" key="1">
    <citation type="journal article" date="2019" name="Environ. Microbiol.">
        <title>Species interactions and distinct microbial communities in high Arctic permafrost affected cryosols are associated with the CH4 and CO2 gas fluxes.</title>
        <authorList>
            <person name="Altshuler I."/>
            <person name="Hamel J."/>
            <person name="Turney S."/>
            <person name="Magnuson E."/>
            <person name="Levesque R."/>
            <person name="Greer C."/>
            <person name="Whyte L.G."/>
        </authorList>
    </citation>
    <scope>NUCLEOTIDE SEQUENCE [LARGE SCALE GENOMIC DNA]</scope>
    <source>
        <strain evidence="6 7">E6.1</strain>
    </source>
</reference>
<feature type="domain" description="HTH tetR-type" evidence="5">
    <location>
        <begin position="227"/>
        <end position="287"/>
    </location>
</feature>
<dbReference type="InterPro" id="IPR050109">
    <property type="entry name" value="HTH-type_TetR-like_transc_reg"/>
</dbReference>
<keyword evidence="1" id="KW-0805">Transcription regulation</keyword>
<dbReference type="AlphaFoldDB" id="A0A502G359"/>
<keyword evidence="2 4" id="KW-0238">DNA-binding</keyword>
<protein>
    <submittedName>
        <fullName evidence="6">TetR/AcrR family transcriptional regulator</fullName>
    </submittedName>
</protein>